<accession>A0A345HLL8</accession>
<proteinExistence type="predicted"/>
<dbReference type="Proteomes" id="UP000253868">
    <property type="component" value="Chromosome"/>
</dbReference>
<protein>
    <submittedName>
        <fullName evidence="1">Uncharacterized protein</fullName>
    </submittedName>
</protein>
<organism evidence="1 2">
    <name type="scientific">Streptomyces paludis</name>
    <dbReference type="NCBI Taxonomy" id="2282738"/>
    <lineage>
        <taxon>Bacteria</taxon>
        <taxon>Bacillati</taxon>
        <taxon>Actinomycetota</taxon>
        <taxon>Actinomycetes</taxon>
        <taxon>Kitasatosporales</taxon>
        <taxon>Streptomycetaceae</taxon>
        <taxon>Streptomyces</taxon>
    </lineage>
</organism>
<dbReference type="KEGG" id="spad:DVK44_07655"/>
<keyword evidence="2" id="KW-1185">Reference proteome</keyword>
<dbReference type="OrthoDB" id="9987182at2"/>
<gene>
    <name evidence="1" type="ORF">DVK44_07655</name>
</gene>
<evidence type="ECO:0000313" key="1">
    <source>
        <dbReference type="EMBL" id="AXG77592.1"/>
    </source>
</evidence>
<reference evidence="2" key="1">
    <citation type="submission" date="2018-07" db="EMBL/GenBank/DDBJ databases">
        <authorList>
            <person name="Zhao J."/>
        </authorList>
    </citation>
    <scope>NUCLEOTIDE SEQUENCE [LARGE SCALE GENOMIC DNA]</scope>
    <source>
        <strain evidence="2">GSSD-12</strain>
    </source>
</reference>
<dbReference type="EMBL" id="CP031194">
    <property type="protein sequence ID" value="AXG77592.1"/>
    <property type="molecule type" value="Genomic_DNA"/>
</dbReference>
<dbReference type="AlphaFoldDB" id="A0A345HLL8"/>
<evidence type="ECO:0000313" key="2">
    <source>
        <dbReference type="Proteomes" id="UP000253868"/>
    </source>
</evidence>
<name>A0A345HLL8_9ACTN</name>
<sequence>MIDYESESSLDVGCRVGHPGAMLQTANEAATAPKPLDAGRYAAVGVPLTQRRVVDFGLVNSACCR</sequence>